<dbReference type="Proteomes" id="UP000029846">
    <property type="component" value="Unassembled WGS sequence"/>
</dbReference>
<dbReference type="eggNOG" id="ENOG50314BF">
    <property type="taxonomic scope" value="Bacteria"/>
</dbReference>
<dbReference type="EMBL" id="FOJO01000075">
    <property type="protein sequence ID" value="SFA62790.1"/>
    <property type="molecule type" value="Genomic_DNA"/>
</dbReference>
<dbReference type="STRING" id="376733.SAMN04487972_1752"/>
<evidence type="ECO:0000313" key="3">
    <source>
        <dbReference type="Proteomes" id="UP000029846"/>
    </source>
</evidence>
<accession>A0A099EU85</accession>
<dbReference type="EMBL" id="JRKN01000082">
    <property type="protein sequence ID" value="KGJ01516.1"/>
    <property type="molecule type" value="Genomic_DNA"/>
</dbReference>
<dbReference type="Proteomes" id="UP000182312">
    <property type="component" value="Unassembled WGS sequence"/>
</dbReference>
<keyword evidence="3" id="KW-1185">Reference proteome</keyword>
<proteinExistence type="predicted"/>
<dbReference type="RefSeq" id="WP_036744368.1">
    <property type="nucleotide sequence ID" value="NZ_FOJO01000075.1"/>
</dbReference>
<evidence type="ECO:0000313" key="1">
    <source>
        <dbReference type="EMBL" id="KGJ01516.1"/>
    </source>
</evidence>
<name>A0A099EU85_9RHOB</name>
<evidence type="ECO:0000313" key="4">
    <source>
        <dbReference type="Proteomes" id="UP000182312"/>
    </source>
</evidence>
<evidence type="ECO:0000313" key="2">
    <source>
        <dbReference type="EMBL" id="SFA62790.1"/>
    </source>
</evidence>
<dbReference type="OrthoDB" id="7775274at2"/>
<reference evidence="2 4" key="3">
    <citation type="submission" date="2016-10" db="EMBL/GenBank/DDBJ databases">
        <authorList>
            <person name="de Groot N.N."/>
        </authorList>
    </citation>
    <scope>NUCLEOTIDE SEQUENCE [LARGE SCALE GENOMIC DNA]</scope>
    <source>
        <strain evidence="2 4">CGMCC 1.6117</strain>
    </source>
</reference>
<organism evidence="1 3">
    <name type="scientific">Paracoccus halophilus</name>
    <dbReference type="NCBI Taxonomy" id="376733"/>
    <lineage>
        <taxon>Bacteria</taxon>
        <taxon>Pseudomonadati</taxon>
        <taxon>Pseudomonadota</taxon>
        <taxon>Alphaproteobacteria</taxon>
        <taxon>Rhodobacterales</taxon>
        <taxon>Paracoccaceae</taxon>
        <taxon>Paracoccus</taxon>
    </lineage>
</organism>
<sequence length="59" mass="6304">MSGPHPLPDLACRKCGRKNPWAYFAPVVIEGTGTCICMDCAEARGWLDEAGNLKLGVAL</sequence>
<reference evidence="1 3" key="2">
    <citation type="submission" date="2014-10" db="EMBL/GenBank/DDBJ databases">
        <title>Paracoccus sanguinis sp. nov., isolated from clinical specimens of New York State patients.</title>
        <authorList>
            <person name="Mingle L.A."/>
            <person name="Cole J.A."/>
            <person name="Lapierre P."/>
            <person name="Musser K.A."/>
        </authorList>
    </citation>
    <scope>NUCLEOTIDE SEQUENCE [LARGE SCALE GENOMIC DNA]</scope>
    <source>
        <strain evidence="1 3">JCM 14014</strain>
    </source>
</reference>
<gene>
    <name evidence="1" type="ORF">IT41_19890</name>
    <name evidence="2" type="ORF">SAMN04487972_1752</name>
</gene>
<protein>
    <submittedName>
        <fullName evidence="1">Uncharacterized protein</fullName>
    </submittedName>
</protein>
<reference evidence="1 3" key="1">
    <citation type="submission" date="2014-09" db="EMBL/GenBank/DDBJ databases">
        <authorList>
            <person name="McGinnis J.M."/>
            <person name="Wolfgang W.J."/>
        </authorList>
    </citation>
    <scope>NUCLEOTIDE SEQUENCE [LARGE SCALE GENOMIC DNA]</scope>
    <source>
        <strain evidence="1 3">JCM 14014</strain>
    </source>
</reference>
<dbReference type="AlphaFoldDB" id="A0A099EU85"/>